<dbReference type="GeneID" id="19274663"/>
<gene>
    <name evidence="4" type="ORF">PFICI_09650</name>
</gene>
<protein>
    <recommendedName>
        <fullName evidence="6">Alpha-L-rhamnosidase six-hairpin glycosidase domain-containing protein</fullName>
    </recommendedName>
</protein>
<dbReference type="Gene3D" id="2.60.420.10">
    <property type="entry name" value="Maltose phosphorylase, domain 3"/>
    <property type="match status" value="1"/>
</dbReference>
<dbReference type="Pfam" id="PF17389">
    <property type="entry name" value="Bac_rhamnosid6H"/>
    <property type="match status" value="1"/>
</dbReference>
<evidence type="ECO:0000259" key="3">
    <source>
        <dbReference type="Pfam" id="PF17390"/>
    </source>
</evidence>
<dbReference type="EMBL" id="KI912115">
    <property type="protein sequence ID" value="ETS77588.1"/>
    <property type="molecule type" value="Genomic_DNA"/>
</dbReference>
<feature type="domain" description="Alpha-L-rhamnosidase six-hairpin glycosidase" evidence="2">
    <location>
        <begin position="237"/>
        <end position="462"/>
    </location>
</feature>
<dbReference type="OrthoDB" id="10036721at2759"/>
<dbReference type="Proteomes" id="UP000030651">
    <property type="component" value="Unassembled WGS sequence"/>
</dbReference>
<dbReference type="PANTHER" id="PTHR34987:SF5">
    <property type="entry name" value="ALPHA-RHAMNOSIDASE"/>
    <property type="match status" value="1"/>
</dbReference>
<dbReference type="InterPro" id="IPR012341">
    <property type="entry name" value="6hp_glycosidase-like_sf"/>
</dbReference>
<sequence>MKHFWLTSVLTLVRTCTAASCWRDTVCDGHSGPAFPGTWDSYIYAPSSRNVGPKYVLSADTTSSTAYNGTVSLYGNESQVVLDFGIEVGGITSLNYTVSGTGQLGLAWSEAKNYIGQQSDYSNGRAAPDGYLAVNLTESGAGSYEVPLVKLRGGFRYLTLFLLTEDDASIEISNVSLEISFQPTWSNLQAYQGYFYSSDETLNKIWYSGAYTIQTNSVPVDTGRRVPFVTSGWANDGILGNGSTIIVDGAKRDRAVWPGDMGIAVPSAFYSIGELDSVKNALQVMYDHQNADGSLPEAGPPLLQQGSDTYHMWTMIGTWTYVLYTNDTTFLTQNWDRYTAAMDNVYGKVLSSGLLNVTGVRDWARWQQGFNNSEANMLLYRTLVTGSELASLVDDSELSSTYASRAADLQTAINQYLWVSDAGAFKDNATETTLLPQDANSLAVLFNVTTAAQDQNISSQLTGNWNDIGAVSPELPGTISPFISSFEIQAHFLAGQAGRALDLIRRSWGWYLNNENGTQSTVVEGYLADGSFAYRYNRGYSDPSYTSHAHGWSAGPTSALTNFVVGLEVTGLAGSAWTLMPQLGDLDFAEGGFSTWLGKYRASWALVEGGYNVTVETPSGTSGLVLLPLLNTSSTEASVQFDGDVSTWSAGAVGKRIGYPKSVDGGSHTFVVQGE</sequence>
<evidence type="ECO:0000313" key="4">
    <source>
        <dbReference type="EMBL" id="ETS77588.1"/>
    </source>
</evidence>
<dbReference type="RefSeq" id="XP_007836422.1">
    <property type="nucleotide sequence ID" value="XM_007838231.1"/>
</dbReference>
<evidence type="ECO:0000313" key="5">
    <source>
        <dbReference type="Proteomes" id="UP000030651"/>
    </source>
</evidence>
<feature type="chain" id="PRO_5004835087" description="Alpha-L-rhamnosidase six-hairpin glycosidase domain-containing protein" evidence="1">
    <location>
        <begin position="19"/>
        <end position="675"/>
    </location>
</feature>
<feature type="domain" description="Alpha-L-rhamnosidase C-terminal" evidence="3">
    <location>
        <begin position="577"/>
        <end position="634"/>
    </location>
</feature>
<dbReference type="FunFam" id="1.50.10.10:FF:000052">
    <property type="entry name" value="Alpha-L-rhamnosidase B, putative"/>
    <property type="match status" value="1"/>
</dbReference>
<feature type="signal peptide" evidence="1">
    <location>
        <begin position="1"/>
        <end position="18"/>
    </location>
</feature>
<reference evidence="5" key="1">
    <citation type="journal article" date="2015" name="BMC Genomics">
        <title>Genomic and transcriptomic analysis of the endophytic fungus Pestalotiopsis fici reveals its lifestyle and high potential for synthesis of natural products.</title>
        <authorList>
            <person name="Wang X."/>
            <person name="Zhang X."/>
            <person name="Liu L."/>
            <person name="Xiang M."/>
            <person name="Wang W."/>
            <person name="Sun X."/>
            <person name="Che Y."/>
            <person name="Guo L."/>
            <person name="Liu G."/>
            <person name="Guo L."/>
            <person name="Wang C."/>
            <person name="Yin W.B."/>
            <person name="Stadler M."/>
            <person name="Zhang X."/>
            <person name="Liu X."/>
        </authorList>
    </citation>
    <scope>NUCLEOTIDE SEQUENCE [LARGE SCALE GENOMIC DNA]</scope>
    <source>
        <strain evidence="5">W106-1 / CGMCC3.15140</strain>
    </source>
</reference>
<keyword evidence="5" id="KW-1185">Reference proteome</keyword>
<evidence type="ECO:0008006" key="6">
    <source>
        <dbReference type="Google" id="ProtNLM"/>
    </source>
</evidence>
<dbReference type="SUPFAM" id="SSF48208">
    <property type="entry name" value="Six-hairpin glycosidases"/>
    <property type="match status" value="1"/>
</dbReference>
<dbReference type="AlphaFoldDB" id="W3WUN7"/>
<dbReference type="InParanoid" id="W3WUN7"/>
<dbReference type="PANTHER" id="PTHR34987">
    <property type="entry name" value="C, PUTATIVE (AFU_ORTHOLOGUE AFUA_3G02880)-RELATED"/>
    <property type="match status" value="1"/>
</dbReference>
<dbReference type="Pfam" id="PF17390">
    <property type="entry name" value="Bac_rhamnosid_C"/>
    <property type="match status" value="1"/>
</dbReference>
<dbReference type="OMA" id="IMYNTQN"/>
<dbReference type="HOGENOM" id="CLU_007933_3_0_1"/>
<dbReference type="Gene3D" id="1.50.10.10">
    <property type="match status" value="1"/>
</dbReference>
<dbReference type="eggNOG" id="ENOG502QWE4">
    <property type="taxonomic scope" value="Eukaryota"/>
</dbReference>
<evidence type="ECO:0000256" key="1">
    <source>
        <dbReference type="SAM" id="SignalP"/>
    </source>
</evidence>
<dbReference type="GO" id="GO:0005975">
    <property type="term" value="P:carbohydrate metabolic process"/>
    <property type="evidence" value="ECO:0007669"/>
    <property type="project" value="InterPro"/>
</dbReference>
<dbReference type="InterPro" id="IPR008928">
    <property type="entry name" value="6-hairpin_glycosidase_sf"/>
</dbReference>
<name>W3WUN7_PESFW</name>
<proteinExistence type="predicted"/>
<organism evidence="4 5">
    <name type="scientific">Pestalotiopsis fici (strain W106-1 / CGMCC3.15140)</name>
    <dbReference type="NCBI Taxonomy" id="1229662"/>
    <lineage>
        <taxon>Eukaryota</taxon>
        <taxon>Fungi</taxon>
        <taxon>Dikarya</taxon>
        <taxon>Ascomycota</taxon>
        <taxon>Pezizomycotina</taxon>
        <taxon>Sordariomycetes</taxon>
        <taxon>Xylariomycetidae</taxon>
        <taxon>Amphisphaeriales</taxon>
        <taxon>Sporocadaceae</taxon>
        <taxon>Pestalotiopsis</taxon>
    </lineage>
</organism>
<evidence type="ECO:0000259" key="2">
    <source>
        <dbReference type="Pfam" id="PF17389"/>
    </source>
</evidence>
<dbReference type="InterPro" id="IPR035398">
    <property type="entry name" value="Bac_rhamnosid_C"/>
</dbReference>
<accession>W3WUN7</accession>
<dbReference type="KEGG" id="pfy:PFICI_09650"/>
<dbReference type="InterPro" id="IPR035396">
    <property type="entry name" value="Bac_rhamnosid6H"/>
</dbReference>
<keyword evidence="1" id="KW-0732">Signal</keyword>
<dbReference type="GO" id="GO:0003824">
    <property type="term" value="F:catalytic activity"/>
    <property type="evidence" value="ECO:0007669"/>
    <property type="project" value="UniProtKB-ARBA"/>
</dbReference>